<evidence type="ECO:0000256" key="1">
    <source>
        <dbReference type="SAM" id="MobiDB-lite"/>
    </source>
</evidence>
<evidence type="ECO:0000313" key="3">
    <source>
        <dbReference type="Proteomes" id="UP000540423"/>
    </source>
</evidence>
<keyword evidence="3" id="KW-1185">Reference proteome</keyword>
<dbReference type="AlphaFoldDB" id="A0A7X0HIL0"/>
<dbReference type="EMBL" id="JACHEM010000012">
    <property type="protein sequence ID" value="MBB6438153.1"/>
    <property type="molecule type" value="Genomic_DNA"/>
</dbReference>
<dbReference type="Proteomes" id="UP000540423">
    <property type="component" value="Unassembled WGS sequence"/>
</dbReference>
<feature type="region of interest" description="Disordered" evidence="1">
    <location>
        <begin position="1"/>
        <end position="29"/>
    </location>
</feature>
<feature type="compositionally biased region" description="Polar residues" evidence="1">
    <location>
        <begin position="1"/>
        <end position="11"/>
    </location>
</feature>
<organism evidence="2 3">
    <name type="scientific">Streptomyces candidus</name>
    <dbReference type="NCBI Taxonomy" id="67283"/>
    <lineage>
        <taxon>Bacteria</taxon>
        <taxon>Bacillati</taxon>
        <taxon>Actinomycetota</taxon>
        <taxon>Actinomycetes</taxon>
        <taxon>Kitasatosporales</taxon>
        <taxon>Streptomycetaceae</taxon>
        <taxon>Streptomyces</taxon>
    </lineage>
</organism>
<accession>A0A7X0HIL0</accession>
<sequence>MTERTPSTTAAQPVGLKKRPEAPQAVRPPLDDTLFGAVTVTVDTHTRVTVSGPAIPRTVLVRAPGAARPDPHIAIGTRAAGELTLSVDGAPAWIRPGKGRIRRSTYKVDATHDGARYRLTPTSLATSRFTRDGRHLADFSADGDETVLVEWHPDADPEPVDASLGYTLAAAYGTGGQPTWITLIDVVSELIP</sequence>
<reference evidence="2 3" key="1">
    <citation type="submission" date="2020-08" db="EMBL/GenBank/DDBJ databases">
        <title>Genomic Encyclopedia of Type Strains, Phase IV (KMG-IV): sequencing the most valuable type-strain genomes for metagenomic binning, comparative biology and taxonomic classification.</title>
        <authorList>
            <person name="Goeker M."/>
        </authorList>
    </citation>
    <scope>NUCLEOTIDE SEQUENCE [LARGE SCALE GENOMIC DNA]</scope>
    <source>
        <strain evidence="2 3">DSM 40141</strain>
    </source>
</reference>
<evidence type="ECO:0000313" key="2">
    <source>
        <dbReference type="EMBL" id="MBB6438153.1"/>
    </source>
</evidence>
<protein>
    <submittedName>
        <fullName evidence="2">Uncharacterized protein</fullName>
    </submittedName>
</protein>
<dbReference type="RefSeq" id="WP_229923272.1">
    <property type="nucleotide sequence ID" value="NZ_BNBN01000003.1"/>
</dbReference>
<name>A0A7X0HIL0_9ACTN</name>
<comment type="caution">
    <text evidence="2">The sequence shown here is derived from an EMBL/GenBank/DDBJ whole genome shotgun (WGS) entry which is preliminary data.</text>
</comment>
<proteinExistence type="predicted"/>
<gene>
    <name evidence="2" type="ORF">HNQ79_004657</name>
</gene>